<protein>
    <submittedName>
        <fullName evidence="1">Uncharacterized protein</fullName>
    </submittedName>
</protein>
<reference evidence="1" key="1">
    <citation type="submission" date="2018-03" db="EMBL/GenBank/DDBJ databases">
        <authorList>
            <person name="Guldener U."/>
        </authorList>
    </citation>
    <scope>NUCLEOTIDE SEQUENCE</scope>
</reference>
<name>A0AAE8SQA7_9HYPO</name>
<dbReference type="AlphaFoldDB" id="A0AAE8SQA7"/>
<gene>
    <name evidence="1" type="ORF">FTOL_13907</name>
</gene>
<proteinExistence type="predicted"/>
<evidence type="ECO:0000313" key="2">
    <source>
        <dbReference type="Proteomes" id="UP001187734"/>
    </source>
</evidence>
<comment type="caution">
    <text evidence="1">The sequence shown here is derived from an EMBL/GenBank/DDBJ whole genome shotgun (WGS) entry which is preliminary data.</text>
</comment>
<accession>A0AAE8SQA7</accession>
<evidence type="ECO:0000313" key="1">
    <source>
        <dbReference type="EMBL" id="SPJ93301.1"/>
    </source>
</evidence>
<sequence>MCLPSRRPEGSTPYPAGELAFELVSLFLAEGLGPLVEGPLGFSSSDILSRNPATPDDNLVFLRGANLLGAARVALAMGSHLGQIIRAAECTNQPGLEKRNLGVKLFCGTAEF</sequence>
<keyword evidence="2" id="KW-1185">Reference proteome</keyword>
<dbReference type="EMBL" id="ONZP01001183">
    <property type="protein sequence ID" value="SPJ93301.1"/>
    <property type="molecule type" value="Genomic_DNA"/>
</dbReference>
<dbReference type="Proteomes" id="UP001187734">
    <property type="component" value="Unassembled WGS sequence"/>
</dbReference>
<organism evidence="1 2">
    <name type="scientific">Fusarium torulosum</name>
    <dbReference type="NCBI Taxonomy" id="33205"/>
    <lineage>
        <taxon>Eukaryota</taxon>
        <taxon>Fungi</taxon>
        <taxon>Dikarya</taxon>
        <taxon>Ascomycota</taxon>
        <taxon>Pezizomycotina</taxon>
        <taxon>Sordariomycetes</taxon>
        <taxon>Hypocreomycetidae</taxon>
        <taxon>Hypocreales</taxon>
        <taxon>Nectriaceae</taxon>
        <taxon>Fusarium</taxon>
    </lineage>
</organism>